<keyword evidence="3" id="KW-1185">Reference proteome</keyword>
<dbReference type="Pfam" id="PF22285">
    <property type="entry name" value="DUF6962"/>
    <property type="match status" value="1"/>
</dbReference>
<feature type="transmembrane region" description="Helical" evidence="1">
    <location>
        <begin position="96"/>
        <end position="115"/>
    </location>
</feature>
<protein>
    <submittedName>
        <fullName evidence="2">Uncharacterized protein</fullName>
    </submittedName>
</protein>
<feature type="transmembrane region" description="Helical" evidence="1">
    <location>
        <begin position="146"/>
        <end position="164"/>
    </location>
</feature>
<sequence length="197" mass="21178">METSHVISDLILGLTGLFVFFRYLLKLPLMETVLWEAFVLSVAVAAFAGAARFAGIDNAGLVSNFFQNMAATVGALGLAVVSWFKVWENDTLDSTIGWSVLGVGFIIFALLQVGIMPDLISHIPVVSMILVAIAAIYGITKGQTKLGIWLLAAVLFAALATFRNEFVTDLDNSIDAYHYLLAISLICFGMAAARPSV</sequence>
<reference evidence="2 3" key="1">
    <citation type="submission" date="2015-07" db="EMBL/GenBank/DDBJ databases">
        <title>The draft genome sequence of Leadbetterella sp. JN14-9.</title>
        <authorList>
            <person name="Liu Y."/>
            <person name="Du J."/>
            <person name="Shao Z."/>
        </authorList>
    </citation>
    <scope>NUCLEOTIDE SEQUENCE [LARGE SCALE GENOMIC DNA]</scope>
    <source>
        <strain evidence="2 3">JN14-9</strain>
    </source>
</reference>
<dbReference type="RefSeq" id="WP_055146847.1">
    <property type="nucleotide sequence ID" value="NZ_JXSZ01000006.1"/>
</dbReference>
<evidence type="ECO:0000256" key="1">
    <source>
        <dbReference type="SAM" id="Phobius"/>
    </source>
</evidence>
<comment type="caution">
    <text evidence="2">The sequence shown here is derived from an EMBL/GenBank/DDBJ whole genome shotgun (WGS) entry which is preliminary data.</text>
</comment>
<evidence type="ECO:0000313" key="3">
    <source>
        <dbReference type="Proteomes" id="UP000050454"/>
    </source>
</evidence>
<feature type="transmembrane region" description="Helical" evidence="1">
    <location>
        <begin position="32"/>
        <end position="53"/>
    </location>
</feature>
<proteinExistence type="predicted"/>
<evidence type="ECO:0000313" key="2">
    <source>
        <dbReference type="EMBL" id="KPM48701.1"/>
    </source>
</evidence>
<feature type="transmembrane region" description="Helical" evidence="1">
    <location>
        <begin position="176"/>
        <end position="193"/>
    </location>
</feature>
<keyword evidence="1" id="KW-1133">Transmembrane helix</keyword>
<feature type="transmembrane region" description="Helical" evidence="1">
    <location>
        <begin position="121"/>
        <end position="139"/>
    </location>
</feature>
<keyword evidence="1" id="KW-0812">Transmembrane</keyword>
<organism evidence="2 3">
    <name type="scientific">Jiulongibacter sediminis</name>
    <dbReference type="NCBI Taxonomy" id="1605367"/>
    <lineage>
        <taxon>Bacteria</taxon>
        <taxon>Pseudomonadati</taxon>
        <taxon>Bacteroidota</taxon>
        <taxon>Cytophagia</taxon>
        <taxon>Cytophagales</taxon>
        <taxon>Leadbetterellaceae</taxon>
        <taxon>Jiulongibacter</taxon>
    </lineage>
</organism>
<dbReference type="EMBL" id="LGTQ01000006">
    <property type="protein sequence ID" value="KPM48701.1"/>
    <property type="molecule type" value="Genomic_DNA"/>
</dbReference>
<feature type="transmembrane region" description="Helical" evidence="1">
    <location>
        <begin position="6"/>
        <end position="25"/>
    </location>
</feature>
<dbReference type="Proteomes" id="UP000050454">
    <property type="component" value="Unassembled WGS sequence"/>
</dbReference>
<accession>A0A0P7BVK7</accession>
<dbReference type="OrthoDB" id="951869at2"/>
<feature type="transmembrane region" description="Helical" evidence="1">
    <location>
        <begin position="65"/>
        <end position="84"/>
    </location>
</feature>
<keyword evidence="1" id="KW-0472">Membrane</keyword>
<dbReference type="STRING" id="1605367.AFM12_08900"/>
<dbReference type="InterPro" id="IPR054235">
    <property type="entry name" value="DUF6962"/>
</dbReference>
<gene>
    <name evidence="2" type="ORF">AFM12_08900</name>
</gene>
<name>A0A0P7BVK7_9BACT</name>
<dbReference type="AlphaFoldDB" id="A0A0P7BVK7"/>